<name>A0A1U9KDB3_ACEAC</name>
<dbReference type="EMBL" id="CP014692">
    <property type="protein sequence ID" value="AQS83766.1"/>
    <property type="molecule type" value="Genomic_DNA"/>
</dbReference>
<dbReference type="PANTHER" id="PTHR42877:SF4">
    <property type="entry name" value="FAD_NAD(P)-BINDING DOMAIN-CONTAINING PROTEIN-RELATED"/>
    <property type="match status" value="1"/>
</dbReference>
<evidence type="ECO:0000313" key="2">
    <source>
        <dbReference type="Proteomes" id="UP000188937"/>
    </source>
</evidence>
<evidence type="ECO:0008006" key="3">
    <source>
        <dbReference type="Google" id="ProtNLM"/>
    </source>
</evidence>
<proteinExistence type="predicted"/>
<dbReference type="Proteomes" id="UP000188937">
    <property type="component" value="Chromosome"/>
</dbReference>
<dbReference type="SUPFAM" id="SSF51905">
    <property type="entry name" value="FAD/NAD(P)-binding domain"/>
    <property type="match status" value="2"/>
</dbReference>
<accession>A0A1U9KDB3</accession>
<dbReference type="PANTHER" id="PTHR42877">
    <property type="entry name" value="L-ORNITHINE N(5)-MONOOXYGENASE-RELATED"/>
    <property type="match status" value="1"/>
</dbReference>
<reference evidence="1 2" key="1">
    <citation type="submission" date="2016-03" db="EMBL/GenBank/DDBJ databases">
        <title>Acetic acid bacteria sequencing.</title>
        <authorList>
            <person name="Brandt J."/>
            <person name="Jakob F."/>
            <person name="Vogel R.F."/>
        </authorList>
    </citation>
    <scope>NUCLEOTIDE SEQUENCE [LARGE SCALE GENOMIC DNA]</scope>
    <source>
        <strain evidence="1 2">TMW2.1153</strain>
    </source>
</reference>
<dbReference type="InterPro" id="IPR036188">
    <property type="entry name" value="FAD/NAD-bd_sf"/>
</dbReference>
<sequence length="491" mass="54728">MKVRKMASKHIIIIGAGAAGIRMGIRLREMGILSFQILEKDDSVGGTWRDNTYPGVACDVPAQYYCYPFAPNMTVKNTFATGSQLWDYFQDIATRFEIDGHIRFGVEVTDAKWVDGRWKLTTTDGEILHADIVIGAVGRLRVPNYPVIEGLDDFGGPVVHSARWDKNLSLEGKRVGIIGNGSSAVQIISATASTVGHLDVYQRTAQWVYPWKNKEIDPEELEKARTSDSEAIRAYDRARDSFRALFEGIAAGADAEKRNAACVDALNSVKDPILRAKLTPDYPVGCKRLVVSGTFYDAIQRPNVSVVTERIARVEREGIRMADGSLRPLDIIVLATGFHADSYLRPMRVTGEDGVTLDDIWSDVFLNYNSIALPFMPNFFMVNGPFSPGGSISIIEIIETHVNYVARLIDRVMRDHVEIAPKIERSEKFVNDARERAKKTIWYTGGCSSWYLDANGVPLVNPLTSTQLEELMRDVVFSDFNIRPAQVEIAK</sequence>
<evidence type="ECO:0000313" key="1">
    <source>
        <dbReference type="EMBL" id="AQS83766.1"/>
    </source>
</evidence>
<keyword evidence="2" id="KW-1185">Reference proteome</keyword>
<gene>
    <name evidence="1" type="ORF">A0U92_02125</name>
</gene>
<dbReference type="Pfam" id="PF13738">
    <property type="entry name" value="Pyr_redox_3"/>
    <property type="match status" value="1"/>
</dbReference>
<dbReference type="AlphaFoldDB" id="A0A1U9KDB3"/>
<organism evidence="1 2">
    <name type="scientific">Acetobacter aceti</name>
    <dbReference type="NCBI Taxonomy" id="435"/>
    <lineage>
        <taxon>Bacteria</taxon>
        <taxon>Pseudomonadati</taxon>
        <taxon>Pseudomonadota</taxon>
        <taxon>Alphaproteobacteria</taxon>
        <taxon>Acetobacterales</taxon>
        <taxon>Acetobacteraceae</taxon>
        <taxon>Acetobacter</taxon>
        <taxon>Acetobacter subgen. Acetobacter</taxon>
    </lineage>
</organism>
<dbReference type="OrthoDB" id="312624at2"/>
<dbReference type="InterPro" id="IPR051209">
    <property type="entry name" value="FAD-bind_Monooxygenase_sf"/>
</dbReference>
<dbReference type="KEGG" id="aace:A0U92_02125"/>
<dbReference type="STRING" id="435.A0U92_02125"/>
<dbReference type="Gene3D" id="3.50.50.60">
    <property type="entry name" value="FAD/NAD(P)-binding domain"/>
    <property type="match status" value="3"/>
</dbReference>
<protein>
    <recommendedName>
        <fullName evidence="3">Monooxygenase</fullName>
    </recommendedName>
</protein>